<dbReference type="RefSeq" id="WP_346013747.1">
    <property type="nucleotide sequence ID" value="NZ_JAQYXP010000006.1"/>
</dbReference>
<name>A0ABV0A496_9HYPH</name>
<reference evidence="1 2" key="1">
    <citation type="journal article" date="2023" name="PLoS ONE">
        <title>Complete genome assembly of Hawai'i environmental nontuberculous mycobacteria reveals unexpected co-isolation with methylobacteria.</title>
        <authorList>
            <person name="Hendrix J."/>
            <person name="Epperson L.E."/>
            <person name="Tong E.I."/>
            <person name="Chan Y.L."/>
            <person name="Hasan N.A."/>
            <person name="Dawrs S.N."/>
            <person name="Norton G.J."/>
            <person name="Virdi R."/>
            <person name="Crooks J.L."/>
            <person name="Chan E.D."/>
            <person name="Honda J.R."/>
            <person name="Strong M."/>
        </authorList>
    </citation>
    <scope>NUCLEOTIDE SEQUENCE [LARGE SCALE GENOMIC DNA]</scope>
    <source>
        <strain evidence="1 2">NJH_HI04-1</strain>
    </source>
</reference>
<keyword evidence="2" id="KW-1185">Reference proteome</keyword>
<protein>
    <submittedName>
        <fullName evidence="1">Uncharacterized protein</fullName>
    </submittedName>
</protein>
<accession>A0ABV0A496</accession>
<comment type="caution">
    <text evidence="1">The sequence shown here is derived from an EMBL/GenBank/DDBJ whole genome shotgun (WGS) entry which is preliminary data.</text>
</comment>
<evidence type="ECO:0000313" key="1">
    <source>
        <dbReference type="EMBL" id="MEN3238618.1"/>
    </source>
</evidence>
<sequence>MSTNPTRIGCLKPTSEPWYSEFRVADDKRYERLHFVQVSLMQLHDGTWRTCVWGNDDHGLELDTPDEARAREVYVQVCLMRDVTHGALKGLGFVHA</sequence>
<dbReference type="EMBL" id="JAQYXP010000006">
    <property type="protein sequence ID" value="MEN3238618.1"/>
    <property type="molecule type" value="Genomic_DNA"/>
</dbReference>
<gene>
    <name evidence="1" type="ORF">PUR29_34830</name>
</gene>
<dbReference type="Proteomes" id="UP001407347">
    <property type="component" value="Unassembled WGS sequence"/>
</dbReference>
<evidence type="ECO:0000313" key="2">
    <source>
        <dbReference type="Proteomes" id="UP001407347"/>
    </source>
</evidence>
<organism evidence="1 2">
    <name type="scientific">Methylobacterium ajmalii</name>
    <dbReference type="NCBI Taxonomy" id="2738439"/>
    <lineage>
        <taxon>Bacteria</taxon>
        <taxon>Pseudomonadati</taxon>
        <taxon>Pseudomonadota</taxon>
        <taxon>Alphaproteobacteria</taxon>
        <taxon>Hyphomicrobiales</taxon>
        <taxon>Methylobacteriaceae</taxon>
        <taxon>Methylobacterium</taxon>
    </lineage>
</organism>
<proteinExistence type="predicted"/>